<dbReference type="RefSeq" id="WP_071905493.1">
    <property type="nucleotide sequence ID" value="NZ_MPIN01000036.1"/>
</dbReference>
<evidence type="ECO:0000259" key="1">
    <source>
        <dbReference type="PROSITE" id="PS50006"/>
    </source>
</evidence>
<gene>
    <name evidence="2" type="ORF">BON30_48470</name>
</gene>
<sequence length="297" mass="33279">MAANTEKRLIVEVRWGSHAGRKAVVEPGRVLRVGRAEPAELVVADDSGVSAPHFELAWDGATCRLKNLASGADTLLDGQRVDEAEVFHGAWVRAGQTDFSVYFECNTPPPPPAGPESAERLERKACALEVLSGLTEPLFAVLDAARDERILVLLRESVEEYRSLYEGAQGEAMAEIAPYVVHLPRDSRLLRSLVQEGWGKNWGIFLSSQRPFKDVRRHLRKFLMVKDSANRELYFRFYDPRVLRVFLPTSWPEQNQALFEGIGAYWAEGDDGKSLLRFALEARALHRELVPLDEGPA</sequence>
<protein>
    <recommendedName>
        <fullName evidence="1">FHA domain-containing protein</fullName>
    </recommendedName>
</protein>
<comment type="caution">
    <text evidence="2">The sequence shown here is derived from an EMBL/GenBank/DDBJ whole genome shotgun (WGS) entry which is preliminary data.</text>
</comment>
<dbReference type="InterPro" id="IPR032030">
    <property type="entry name" value="YscD_cytoplasmic_dom"/>
</dbReference>
<dbReference type="Gene3D" id="2.60.200.20">
    <property type="match status" value="1"/>
</dbReference>
<proteinExistence type="predicted"/>
<dbReference type="CDD" id="cd00060">
    <property type="entry name" value="FHA"/>
    <property type="match status" value="1"/>
</dbReference>
<dbReference type="InterPro" id="IPR000253">
    <property type="entry name" value="FHA_dom"/>
</dbReference>
<dbReference type="Pfam" id="PF13503">
    <property type="entry name" value="DUF4123"/>
    <property type="match status" value="1"/>
</dbReference>
<dbReference type="EMBL" id="MPIN01000036">
    <property type="protein sequence ID" value="OJH33486.1"/>
    <property type="molecule type" value="Genomic_DNA"/>
</dbReference>
<reference evidence="2 3" key="2">
    <citation type="submission" date="2016-12" db="EMBL/GenBank/DDBJ databases">
        <title>Draft Genome Sequence of Cystobacter ferrugineus Strain Cbfe23.</title>
        <authorList>
            <person name="Akbar S."/>
            <person name="Dowd S.E."/>
            <person name="Stevens D.C."/>
        </authorList>
    </citation>
    <scope>NUCLEOTIDE SEQUENCE [LARGE SCALE GENOMIC DNA]</scope>
    <source>
        <strain evidence="2 3">Cbfe23</strain>
    </source>
</reference>
<dbReference type="PROSITE" id="PS50006">
    <property type="entry name" value="FHA_DOMAIN"/>
    <property type="match status" value="1"/>
</dbReference>
<name>A0A1L9AU13_9BACT</name>
<dbReference type="Proteomes" id="UP000182229">
    <property type="component" value="Unassembled WGS sequence"/>
</dbReference>
<dbReference type="SUPFAM" id="SSF49879">
    <property type="entry name" value="SMAD/FHA domain"/>
    <property type="match status" value="1"/>
</dbReference>
<dbReference type="InterPro" id="IPR008984">
    <property type="entry name" value="SMAD_FHA_dom_sf"/>
</dbReference>
<keyword evidence="3" id="KW-1185">Reference proteome</keyword>
<dbReference type="InterPro" id="IPR025391">
    <property type="entry name" value="DUF4123"/>
</dbReference>
<evidence type="ECO:0000313" key="3">
    <source>
        <dbReference type="Proteomes" id="UP000182229"/>
    </source>
</evidence>
<dbReference type="Pfam" id="PF16697">
    <property type="entry name" value="Yop-YscD_cpl"/>
    <property type="match status" value="1"/>
</dbReference>
<dbReference type="STRING" id="83449.BON30_48470"/>
<feature type="domain" description="FHA" evidence="1">
    <location>
        <begin position="31"/>
        <end position="81"/>
    </location>
</feature>
<evidence type="ECO:0000313" key="2">
    <source>
        <dbReference type="EMBL" id="OJH33486.1"/>
    </source>
</evidence>
<dbReference type="OrthoDB" id="955748at2"/>
<accession>A0A1L9AU13</accession>
<organism evidence="2 3">
    <name type="scientific">Cystobacter ferrugineus</name>
    <dbReference type="NCBI Taxonomy" id="83449"/>
    <lineage>
        <taxon>Bacteria</taxon>
        <taxon>Pseudomonadati</taxon>
        <taxon>Myxococcota</taxon>
        <taxon>Myxococcia</taxon>
        <taxon>Myxococcales</taxon>
        <taxon>Cystobacterineae</taxon>
        <taxon>Archangiaceae</taxon>
        <taxon>Cystobacter</taxon>
    </lineage>
</organism>
<reference evidence="3" key="1">
    <citation type="submission" date="2016-11" db="EMBL/GenBank/DDBJ databases">
        <authorList>
            <person name="Shukria A."/>
            <person name="Stevens D.C."/>
        </authorList>
    </citation>
    <scope>NUCLEOTIDE SEQUENCE [LARGE SCALE GENOMIC DNA]</scope>
    <source>
        <strain evidence="3">Cbfe23</strain>
    </source>
</reference>
<dbReference type="AlphaFoldDB" id="A0A1L9AU13"/>